<comment type="catalytic activity">
    <reaction evidence="5">
        <text>GTP + H2O = GDP + phosphate + H(+)</text>
        <dbReference type="Rhea" id="RHEA:19669"/>
        <dbReference type="ChEBI" id="CHEBI:15377"/>
        <dbReference type="ChEBI" id="CHEBI:15378"/>
        <dbReference type="ChEBI" id="CHEBI:37565"/>
        <dbReference type="ChEBI" id="CHEBI:43474"/>
        <dbReference type="ChEBI" id="CHEBI:58189"/>
    </reaction>
    <physiologicalReaction direction="left-to-right" evidence="5">
        <dbReference type="Rhea" id="RHEA:19670"/>
    </physiologicalReaction>
</comment>
<gene>
    <name evidence="8" type="ORF">VN24_03745</name>
</gene>
<dbReference type="HOGENOM" id="CLU_017452_1_4_9"/>
<name>A0A0D5NFF6_9BACL</name>
<evidence type="ECO:0000256" key="6">
    <source>
        <dbReference type="SAM" id="MobiDB-lite"/>
    </source>
</evidence>
<evidence type="ECO:0000256" key="4">
    <source>
        <dbReference type="ARBA" id="ARBA00034320"/>
    </source>
</evidence>
<organism evidence="8 9">
    <name type="scientific">Paenibacillus beijingensis</name>
    <dbReference type="NCBI Taxonomy" id="1126833"/>
    <lineage>
        <taxon>Bacteria</taxon>
        <taxon>Bacillati</taxon>
        <taxon>Bacillota</taxon>
        <taxon>Bacilli</taxon>
        <taxon>Bacillales</taxon>
        <taxon>Paenibacillaceae</taxon>
        <taxon>Paenibacillus</taxon>
    </lineage>
</organism>
<dbReference type="PANTHER" id="PTHR13748">
    <property type="entry name" value="COBW-RELATED"/>
    <property type="match status" value="1"/>
</dbReference>
<protein>
    <recommendedName>
        <fullName evidence="7">CobW C-terminal domain-containing protein</fullName>
    </recommendedName>
</protein>
<dbReference type="GO" id="GO:0016787">
    <property type="term" value="F:hydrolase activity"/>
    <property type="evidence" value="ECO:0007669"/>
    <property type="project" value="UniProtKB-KW"/>
</dbReference>
<evidence type="ECO:0000259" key="7">
    <source>
        <dbReference type="SMART" id="SM00833"/>
    </source>
</evidence>
<dbReference type="Gene3D" id="3.40.50.300">
    <property type="entry name" value="P-loop containing nucleotide triphosphate hydrolases"/>
    <property type="match status" value="1"/>
</dbReference>
<dbReference type="PANTHER" id="PTHR13748:SF62">
    <property type="entry name" value="COBW DOMAIN-CONTAINING PROTEIN"/>
    <property type="match status" value="1"/>
</dbReference>
<accession>A0A0D5NFF6</accession>
<dbReference type="InterPro" id="IPR051316">
    <property type="entry name" value="Zinc-reg_GTPase_activator"/>
</dbReference>
<dbReference type="InterPro" id="IPR003495">
    <property type="entry name" value="CobW/HypB/UreG_nucleotide-bd"/>
</dbReference>
<reference evidence="9" key="2">
    <citation type="submission" date="2015-03" db="EMBL/GenBank/DDBJ databases">
        <title>Genome sequence of Paenibacillus beijingensis strain DSM 24997T.</title>
        <authorList>
            <person name="Kwak Y."/>
            <person name="Shin J.-H."/>
        </authorList>
    </citation>
    <scope>NUCLEOTIDE SEQUENCE [LARGE SCALE GENOMIC DNA]</scope>
    <source>
        <strain evidence="9">DSM 24997</strain>
    </source>
</reference>
<evidence type="ECO:0000256" key="5">
    <source>
        <dbReference type="ARBA" id="ARBA00049117"/>
    </source>
</evidence>
<dbReference type="Proteomes" id="UP000032633">
    <property type="component" value="Chromosome"/>
</dbReference>
<dbReference type="OrthoDB" id="9808822at2"/>
<keyword evidence="3" id="KW-0143">Chaperone</keyword>
<dbReference type="SUPFAM" id="SSF52540">
    <property type="entry name" value="P-loop containing nucleoside triphosphate hydrolases"/>
    <property type="match status" value="1"/>
</dbReference>
<dbReference type="GO" id="GO:0000166">
    <property type="term" value="F:nucleotide binding"/>
    <property type="evidence" value="ECO:0007669"/>
    <property type="project" value="UniProtKB-KW"/>
</dbReference>
<dbReference type="SUPFAM" id="SSF90002">
    <property type="entry name" value="Hypothetical protein YjiA, C-terminal domain"/>
    <property type="match status" value="1"/>
</dbReference>
<dbReference type="InterPro" id="IPR011629">
    <property type="entry name" value="CobW-like_C"/>
</dbReference>
<dbReference type="InterPro" id="IPR027417">
    <property type="entry name" value="P-loop_NTPase"/>
</dbReference>
<proteinExistence type="inferred from homology"/>
<evidence type="ECO:0000256" key="3">
    <source>
        <dbReference type="ARBA" id="ARBA00023186"/>
    </source>
</evidence>
<dbReference type="KEGG" id="pbj:VN24_03745"/>
<keyword evidence="1" id="KW-0547">Nucleotide-binding</keyword>
<reference evidence="8 9" key="1">
    <citation type="journal article" date="2015" name="J. Biotechnol.">
        <title>Complete genome sequence of Paenibacillus beijingensis 7188(T) (=DSM 24997(T)), a novel rhizobacterium from jujube garden soil.</title>
        <authorList>
            <person name="Kwak Y."/>
            <person name="Shin J.H."/>
        </authorList>
    </citation>
    <scope>NUCLEOTIDE SEQUENCE [LARGE SCALE GENOMIC DNA]</scope>
    <source>
        <strain evidence="8 9">DSM 24997</strain>
    </source>
</reference>
<dbReference type="Pfam" id="PF02492">
    <property type="entry name" value="cobW"/>
    <property type="match status" value="1"/>
</dbReference>
<feature type="region of interest" description="Disordered" evidence="6">
    <location>
        <begin position="241"/>
        <end position="300"/>
    </location>
</feature>
<keyword evidence="2" id="KW-0378">Hydrolase</keyword>
<dbReference type="EMBL" id="CP011058">
    <property type="protein sequence ID" value="AJY73885.1"/>
    <property type="molecule type" value="Genomic_DNA"/>
</dbReference>
<dbReference type="STRING" id="1126833.VN24_03745"/>
<evidence type="ECO:0000256" key="2">
    <source>
        <dbReference type="ARBA" id="ARBA00022801"/>
    </source>
</evidence>
<dbReference type="InterPro" id="IPR036627">
    <property type="entry name" value="CobW-likC_sf"/>
</dbReference>
<dbReference type="CDD" id="cd03112">
    <property type="entry name" value="CobW-like"/>
    <property type="match status" value="1"/>
</dbReference>
<sequence>MRESRKPIPVIVLAGFLGSGKTTLLTRLLERCKTSGLKPAVIVNELGEVNLDGMLVERDVPMAEMLGGCICCTSRGDLGMEIMALVQQHEPDVILIESTGAASPLEMIDGITEAAMMVRISLETIVTVVDGPELLRLGRSGKGRTYKLQRDGIVCATSLVLNKTDLLQPDERVEAEQLLRELNRYAPVVAAVRCDMDERWLDDHLKSGAEEADLKMDMKTAGSCSTGEGKHAPGCGCGHDDHGHEHGAHPHGEHSHEHGARSHSEHDHEHGARSYSGHGHEHGAHPHDEHSHEHGAHSHSGHDHVMAVTCYLDGPVDSEAFEAFLRKLPDNVYRAKGIVTFTDTASRFLFQYAYREVDFLAIRPQGDVKDVAVFIGEHFVRDEVVQPLEQLIVKSDGVPR</sequence>
<feature type="domain" description="CobW C-terminal" evidence="7">
    <location>
        <begin position="305"/>
        <end position="392"/>
    </location>
</feature>
<dbReference type="Pfam" id="PF07683">
    <property type="entry name" value="CobW_C"/>
    <property type="match status" value="1"/>
</dbReference>
<dbReference type="Gene3D" id="3.30.1220.10">
    <property type="entry name" value="CobW-like, C-terminal domain"/>
    <property type="match status" value="1"/>
</dbReference>
<comment type="similarity">
    <text evidence="4">Belongs to the SIMIBI class G3E GTPase family. ZNG1 subfamily.</text>
</comment>
<dbReference type="SMART" id="SM00833">
    <property type="entry name" value="CobW_C"/>
    <property type="match status" value="1"/>
</dbReference>
<evidence type="ECO:0000256" key="1">
    <source>
        <dbReference type="ARBA" id="ARBA00022741"/>
    </source>
</evidence>
<evidence type="ECO:0000313" key="9">
    <source>
        <dbReference type="Proteomes" id="UP000032633"/>
    </source>
</evidence>
<dbReference type="GO" id="GO:0005737">
    <property type="term" value="C:cytoplasm"/>
    <property type="evidence" value="ECO:0007669"/>
    <property type="project" value="TreeGrafter"/>
</dbReference>
<dbReference type="RefSeq" id="WP_045669320.1">
    <property type="nucleotide sequence ID" value="NZ_CP011058.1"/>
</dbReference>
<keyword evidence="9" id="KW-1185">Reference proteome</keyword>
<evidence type="ECO:0000313" key="8">
    <source>
        <dbReference type="EMBL" id="AJY73885.1"/>
    </source>
</evidence>
<dbReference type="AlphaFoldDB" id="A0A0D5NFF6"/>
<dbReference type="PATRIC" id="fig|1126833.4.peg.812"/>